<proteinExistence type="predicted"/>
<protein>
    <submittedName>
        <fullName evidence="1">Uncharacterized protein</fullName>
    </submittedName>
</protein>
<gene>
    <name evidence="1" type="ORF">GCM10009430_36350</name>
</gene>
<reference evidence="1 2" key="1">
    <citation type="journal article" date="2019" name="Int. J. Syst. Evol. Microbiol.">
        <title>The Global Catalogue of Microorganisms (GCM) 10K type strain sequencing project: providing services to taxonomists for standard genome sequencing and annotation.</title>
        <authorList>
            <consortium name="The Broad Institute Genomics Platform"/>
            <consortium name="The Broad Institute Genome Sequencing Center for Infectious Disease"/>
            <person name="Wu L."/>
            <person name="Ma J."/>
        </authorList>
    </citation>
    <scope>NUCLEOTIDE SEQUENCE [LARGE SCALE GENOMIC DNA]</scope>
    <source>
        <strain evidence="1 2">JCM 15974</strain>
    </source>
</reference>
<accession>A0ABN1J3P8</accession>
<evidence type="ECO:0000313" key="1">
    <source>
        <dbReference type="EMBL" id="GAA0727855.1"/>
    </source>
</evidence>
<dbReference type="PROSITE" id="PS51257">
    <property type="entry name" value="PROKAR_LIPOPROTEIN"/>
    <property type="match status" value="1"/>
</dbReference>
<dbReference type="EMBL" id="BAAAGE010000003">
    <property type="protein sequence ID" value="GAA0727855.1"/>
    <property type="molecule type" value="Genomic_DNA"/>
</dbReference>
<keyword evidence="2" id="KW-1185">Reference proteome</keyword>
<organism evidence="1 2">
    <name type="scientific">Aquimarina litoralis</name>
    <dbReference type="NCBI Taxonomy" id="584605"/>
    <lineage>
        <taxon>Bacteria</taxon>
        <taxon>Pseudomonadati</taxon>
        <taxon>Bacteroidota</taxon>
        <taxon>Flavobacteriia</taxon>
        <taxon>Flavobacteriales</taxon>
        <taxon>Flavobacteriaceae</taxon>
        <taxon>Aquimarina</taxon>
    </lineage>
</organism>
<comment type="caution">
    <text evidence="1">The sequence shown here is derived from an EMBL/GenBank/DDBJ whole genome shotgun (WGS) entry which is preliminary data.</text>
</comment>
<name>A0ABN1J3P8_9FLAO</name>
<evidence type="ECO:0000313" key="2">
    <source>
        <dbReference type="Proteomes" id="UP001501758"/>
    </source>
</evidence>
<sequence>MKKLKIKILMMIVAGLLFSCEENETAEDLQLLELDHDVMITTKGVLDSEESQSKNFRGFEFNSGTLFSNGLQRTLDFSTRTVAHTTQWVDLTISTTVNIESLDRSERNSNIIATGRSDIRLDGVGQGLSLLYRKQGIFGKTKVTPFTSARFHSNVVSSQNIYAEDGPMQLTVHANEFGWMWIRIKQNNIEKHSALYRFTPPSNPNSTFSGGSIRLSRFAISGGSNNEFAIASSSYNGYAGWFEEQ</sequence>
<dbReference type="Proteomes" id="UP001501758">
    <property type="component" value="Unassembled WGS sequence"/>
</dbReference>
<dbReference type="RefSeq" id="WP_343913680.1">
    <property type="nucleotide sequence ID" value="NZ_BAAAGE010000003.1"/>
</dbReference>